<feature type="domain" description="Glycosyltransferase 61 catalytic" evidence="1">
    <location>
        <begin position="69"/>
        <end position="195"/>
    </location>
</feature>
<dbReference type="Proteomes" id="UP000250166">
    <property type="component" value="Unassembled WGS sequence"/>
</dbReference>
<evidence type="ECO:0000313" key="2">
    <source>
        <dbReference type="EMBL" id="SQB98114.1"/>
    </source>
</evidence>
<gene>
    <name evidence="2" type="ORF">NCTC13102_00564</name>
</gene>
<dbReference type="RefSeq" id="WP_112058389.1">
    <property type="nucleotide sequence ID" value="NZ_UAWL01000006.1"/>
</dbReference>
<dbReference type="EMBL" id="UAWL01000006">
    <property type="protein sequence ID" value="SQB98114.1"/>
    <property type="molecule type" value="Genomic_DNA"/>
</dbReference>
<organism evidence="2 3">
    <name type="scientific">Helicobacter fennelliae</name>
    <dbReference type="NCBI Taxonomy" id="215"/>
    <lineage>
        <taxon>Bacteria</taxon>
        <taxon>Pseudomonadati</taxon>
        <taxon>Campylobacterota</taxon>
        <taxon>Epsilonproteobacteria</taxon>
        <taxon>Campylobacterales</taxon>
        <taxon>Helicobacteraceae</taxon>
        <taxon>Helicobacter</taxon>
    </lineage>
</organism>
<dbReference type="Pfam" id="PF04577">
    <property type="entry name" value="Glyco_transf_61"/>
    <property type="match status" value="1"/>
</dbReference>
<accession>A0A2X3BEB5</accession>
<evidence type="ECO:0000313" key="3">
    <source>
        <dbReference type="Proteomes" id="UP000250166"/>
    </source>
</evidence>
<sequence length="283" mass="32699">MSKALDQNLCADFHCTDFQKLREINFDELIIIAPIRDATSFKQYIYPALLSITKEHNPDCEFAISEKNIVCVNSVKLPQKMLIKARNVFVPTQVKYDKEHLSFAMEHLRKFYYDENFDKGCERIYISRAKSAKRFLVNEKEFREFIEKKFGFKTLIMEEVTFKDKINYLSRAKVLLSVDGTSIMNYAYMQGGKAVALRVKEFPEYPFQTIFGVDFLPIICDIDTPVETDFGYGAVAPTWWASNIKADIPYIESKLKAYGIEPISQNPSTQANTHLKQSNTPKE</sequence>
<dbReference type="AlphaFoldDB" id="A0A2X3BEB5"/>
<proteinExistence type="predicted"/>
<dbReference type="InterPro" id="IPR049625">
    <property type="entry name" value="Glyco_transf_61_cat"/>
</dbReference>
<protein>
    <submittedName>
        <fullName evidence="2">Capsular polysaccharide biosynthesis protein</fullName>
    </submittedName>
</protein>
<evidence type="ECO:0000259" key="1">
    <source>
        <dbReference type="Pfam" id="PF04577"/>
    </source>
</evidence>
<reference evidence="2 3" key="1">
    <citation type="submission" date="2018-06" db="EMBL/GenBank/DDBJ databases">
        <authorList>
            <consortium name="Pathogen Informatics"/>
            <person name="Doyle S."/>
        </authorList>
    </citation>
    <scope>NUCLEOTIDE SEQUENCE [LARGE SCALE GENOMIC DNA]</scope>
    <source>
        <strain evidence="2 3">NCTC13102</strain>
    </source>
</reference>
<name>A0A2X3BEB5_9HELI</name>
<dbReference type="GO" id="GO:0016757">
    <property type="term" value="F:glycosyltransferase activity"/>
    <property type="evidence" value="ECO:0007669"/>
    <property type="project" value="InterPro"/>
</dbReference>